<dbReference type="AlphaFoldDB" id="A0A6N3HSM3"/>
<gene>
    <name evidence="1" type="ORF">CHLFYP18_02857</name>
</gene>
<sequence>MFGAYEVSMVPIRSRRLIALGLRQWNGKDNVAFVSRRHVISNKEIL</sequence>
<accession>A0A6N3HSM3</accession>
<organism evidence="1">
    <name type="scientific">Hungatella hathewayi</name>
    <dbReference type="NCBI Taxonomy" id="154046"/>
    <lineage>
        <taxon>Bacteria</taxon>
        <taxon>Bacillati</taxon>
        <taxon>Bacillota</taxon>
        <taxon>Clostridia</taxon>
        <taxon>Lachnospirales</taxon>
        <taxon>Lachnospiraceae</taxon>
        <taxon>Hungatella</taxon>
    </lineage>
</organism>
<dbReference type="EMBL" id="CACRUH010000071">
    <property type="protein sequence ID" value="VYU78679.1"/>
    <property type="molecule type" value="Genomic_DNA"/>
</dbReference>
<proteinExistence type="predicted"/>
<evidence type="ECO:0000313" key="1">
    <source>
        <dbReference type="EMBL" id="VYU78679.1"/>
    </source>
</evidence>
<reference evidence="1" key="1">
    <citation type="submission" date="2019-11" db="EMBL/GenBank/DDBJ databases">
        <authorList>
            <person name="Feng L."/>
        </authorList>
    </citation>
    <scope>NUCLEOTIDE SEQUENCE</scope>
    <source>
        <strain evidence="1">ChathewayiLFYP18</strain>
    </source>
</reference>
<protein>
    <submittedName>
        <fullName evidence="1">Uncharacterized protein</fullName>
    </submittedName>
</protein>
<name>A0A6N3HSM3_9FIRM</name>